<dbReference type="InterPro" id="IPR020841">
    <property type="entry name" value="PKS_Beta-ketoAc_synthase_dom"/>
</dbReference>
<dbReference type="PANTHER" id="PTHR43775:SF37">
    <property type="entry name" value="SI:DKEY-61P9.11"/>
    <property type="match status" value="1"/>
</dbReference>
<organism evidence="5 6">
    <name type="scientific">Polarella glacialis</name>
    <name type="common">Dinoflagellate</name>
    <dbReference type="NCBI Taxonomy" id="89957"/>
    <lineage>
        <taxon>Eukaryota</taxon>
        <taxon>Sar</taxon>
        <taxon>Alveolata</taxon>
        <taxon>Dinophyceae</taxon>
        <taxon>Suessiales</taxon>
        <taxon>Suessiaceae</taxon>
        <taxon>Polarella</taxon>
    </lineage>
</organism>
<dbReference type="GO" id="GO:0004315">
    <property type="term" value="F:3-oxoacyl-[acyl-carrier-protein] synthase activity"/>
    <property type="evidence" value="ECO:0007669"/>
    <property type="project" value="InterPro"/>
</dbReference>
<protein>
    <recommendedName>
        <fullName evidence="4">Ketosynthase family 3 (KS3) domain-containing protein</fullName>
    </recommendedName>
</protein>
<dbReference type="InterPro" id="IPR016039">
    <property type="entry name" value="Thiolase-like"/>
</dbReference>
<dbReference type="Proteomes" id="UP000626109">
    <property type="component" value="Unassembled WGS sequence"/>
</dbReference>
<dbReference type="EMBL" id="CAJNNW010024312">
    <property type="protein sequence ID" value="CAE8672016.1"/>
    <property type="molecule type" value="Genomic_DNA"/>
</dbReference>
<evidence type="ECO:0000256" key="2">
    <source>
        <dbReference type="ARBA" id="ARBA00022553"/>
    </source>
</evidence>
<dbReference type="PROSITE" id="PS00606">
    <property type="entry name" value="KS3_1"/>
    <property type="match status" value="1"/>
</dbReference>
<dbReference type="PANTHER" id="PTHR43775">
    <property type="entry name" value="FATTY ACID SYNTHASE"/>
    <property type="match status" value="1"/>
</dbReference>
<evidence type="ECO:0000313" key="5">
    <source>
        <dbReference type="EMBL" id="CAE8672016.1"/>
    </source>
</evidence>
<dbReference type="CDD" id="cd00833">
    <property type="entry name" value="PKS"/>
    <property type="match status" value="1"/>
</dbReference>
<dbReference type="GO" id="GO:0004312">
    <property type="term" value="F:fatty acid synthase activity"/>
    <property type="evidence" value="ECO:0007669"/>
    <property type="project" value="TreeGrafter"/>
</dbReference>
<dbReference type="InterPro" id="IPR050091">
    <property type="entry name" value="PKS_NRPS_Biosynth_Enz"/>
</dbReference>
<dbReference type="Pfam" id="PF02801">
    <property type="entry name" value="Ketoacyl-synt_C"/>
    <property type="match status" value="1"/>
</dbReference>
<feature type="non-terminal residue" evidence="5">
    <location>
        <position position="1"/>
    </location>
</feature>
<dbReference type="InterPro" id="IPR014030">
    <property type="entry name" value="Ketoacyl_synth_N"/>
</dbReference>
<evidence type="ECO:0000256" key="1">
    <source>
        <dbReference type="ARBA" id="ARBA00022450"/>
    </source>
</evidence>
<dbReference type="InterPro" id="IPR014031">
    <property type="entry name" value="Ketoacyl_synth_C"/>
</dbReference>
<keyword evidence="2" id="KW-0597">Phosphoprotein</keyword>
<dbReference type="Pfam" id="PF00109">
    <property type="entry name" value="ketoacyl-synt"/>
    <property type="match status" value="1"/>
</dbReference>
<evidence type="ECO:0000259" key="4">
    <source>
        <dbReference type="PROSITE" id="PS52004"/>
    </source>
</evidence>
<dbReference type="InterPro" id="IPR018201">
    <property type="entry name" value="Ketoacyl_synth_AS"/>
</dbReference>
<gene>
    <name evidence="5" type="ORF">PGLA2088_LOCUS17840</name>
</gene>
<dbReference type="AlphaFoldDB" id="A0A813JAX3"/>
<evidence type="ECO:0000313" key="6">
    <source>
        <dbReference type="Proteomes" id="UP000626109"/>
    </source>
</evidence>
<keyword evidence="1" id="KW-0596">Phosphopantetheine</keyword>
<proteinExistence type="predicted"/>
<reference evidence="5" key="1">
    <citation type="submission" date="2021-02" db="EMBL/GenBank/DDBJ databases">
        <authorList>
            <person name="Dougan E. K."/>
            <person name="Rhodes N."/>
            <person name="Thang M."/>
            <person name="Chan C."/>
        </authorList>
    </citation>
    <scope>NUCLEOTIDE SEQUENCE</scope>
</reference>
<dbReference type="PROSITE" id="PS52004">
    <property type="entry name" value="KS3_2"/>
    <property type="match status" value="1"/>
</dbReference>
<dbReference type="Gene3D" id="3.40.47.10">
    <property type="match status" value="1"/>
</dbReference>
<sequence length="911" mass="99076">AGSLAESLAAKQCAVDEQSQAQGCDLTWPSGSRDQAGEVFAASVADSLHKKGYCVIQAVSSLPDREALLRLVDQKLDDFEQPRRELREAFLGQDSSCKAWFLSPDDAEQPSISCYLEILDWLQLCLAEGRESLCLGFRALGGVRLATLMRKPLAGKYEAQCLDTGGIRLDDVEAGMVAEHIEFVKSRRLLMLYVVSGQASIELFPRGLGGLGASAVRLSPDGLLILDHQALSYKCRLSGEEPLVLQSWIAGMPEPNGLAVQEVRGPLHEDLVLSAPTPAGPGYLTMVTGLACRMACSEGTDQAWNSFLGNVDGYTVIPKLRFDVDVYYDEQGRHGSTRTKHSALFDDKYFLSFDHEFFGWTEEFTSGTSVLNRLAIDIGYDCIHRAGLRKKDILGQRIGFHIGHTGDFKGNIGRSPPTMLSYFLGTTGPATVVDTACSSALVSMNLGHQDCCLGRAHGVLVGGVNALTDVMPYIAMSSGRMISSRGRSRAFDHSADGYGRGEGFAAIFMEPSGENPIRAKEQALEWCRVAGSNIGQDGRSASITAPSGPAQTACIHACIREAGISPAEVSFGECHGTGTALGDPIEVGSSRIVMESARRSSQYIFGAAKSNFGHLELGAGTVGALKVVLMLNHNACVANCHFYQLNEHFSVQGFPVMMPTELLPLAKERQTFAGVCSFGFGGTNARVELWARRRRFDPGRAPQVSPVGPQRRQESRPLQMEPILYSAQACPCCSGAMCWLCGVAIPDGSVSVPRQHRCCTVRDASDNYKVCSNCYEGPYAYGIPEYQDVVNPHRTLYLIGSWTAWSGLEELELGLDGSYEFSIRLGESLCERFSLIVDMDRQLSVHPIHSDANEHARIEGPDRAGSEKHWLIDGRQDGATVGTHYRVSFTWGASWKSMSWKLQAKETLLDA</sequence>
<dbReference type="GO" id="GO:0006633">
    <property type="term" value="P:fatty acid biosynthetic process"/>
    <property type="evidence" value="ECO:0007669"/>
    <property type="project" value="InterPro"/>
</dbReference>
<comment type="caution">
    <text evidence="5">The sequence shown here is derived from an EMBL/GenBank/DDBJ whole genome shotgun (WGS) entry which is preliminary data.</text>
</comment>
<keyword evidence="3" id="KW-0808">Transferase</keyword>
<dbReference type="SMART" id="SM00825">
    <property type="entry name" value="PKS_KS"/>
    <property type="match status" value="1"/>
</dbReference>
<dbReference type="SUPFAM" id="SSF53901">
    <property type="entry name" value="Thiolase-like"/>
    <property type="match status" value="1"/>
</dbReference>
<name>A0A813JAX3_POLGL</name>
<accession>A0A813JAX3</accession>
<evidence type="ECO:0000256" key="3">
    <source>
        <dbReference type="ARBA" id="ARBA00022679"/>
    </source>
</evidence>
<feature type="domain" description="Ketosynthase family 3 (KS3)" evidence="4">
    <location>
        <begin position="282"/>
        <end position="691"/>
    </location>
</feature>